<dbReference type="EMBL" id="KZ084101">
    <property type="protein sequence ID" value="OSD03196.1"/>
    <property type="molecule type" value="Genomic_DNA"/>
</dbReference>
<evidence type="ECO:0008006" key="4">
    <source>
        <dbReference type="Google" id="ProtNLM"/>
    </source>
</evidence>
<keyword evidence="3" id="KW-1185">Reference proteome</keyword>
<organism evidence="2 3">
    <name type="scientific">Trametes coccinea (strain BRFM310)</name>
    <name type="common">Pycnoporus coccineus</name>
    <dbReference type="NCBI Taxonomy" id="1353009"/>
    <lineage>
        <taxon>Eukaryota</taxon>
        <taxon>Fungi</taxon>
        <taxon>Dikarya</taxon>
        <taxon>Basidiomycota</taxon>
        <taxon>Agaricomycotina</taxon>
        <taxon>Agaricomycetes</taxon>
        <taxon>Polyporales</taxon>
        <taxon>Polyporaceae</taxon>
        <taxon>Trametes</taxon>
    </lineage>
</organism>
<dbReference type="Gene3D" id="3.40.630.30">
    <property type="match status" value="1"/>
</dbReference>
<evidence type="ECO:0000313" key="3">
    <source>
        <dbReference type="Proteomes" id="UP000193067"/>
    </source>
</evidence>
<dbReference type="InterPro" id="IPR016181">
    <property type="entry name" value="Acyl_CoA_acyltransferase"/>
</dbReference>
<sequence length="107" mass="12558">MPFSQFYPLRRDSRTGEPYIQLPAPFERFIITPPRREDVPHIVRILNDDPVKRWIDGLPFPYLEEHAEEWVAQTLEKSDAVLHELRMAEEEQPGEERDLGPDPPPSI</sequence>
<dbReference type="AlphaFoldDB" id="A0A1Y2IQ00"/>
<dbReference type="OrthoDB" id="630895at2759"/>
<dbReference type="Proteomes" id="UP000193067">
    <property type="component" value="Unassembled WGS sequence"/>
</dbReference>
<proteinExistence type="predicted"/>
<name>A0A1Y2IQ00_TRAC3</name>
<evidence type="ECO:0000313" key="2">
    <source>
        <dbReference type="EMBL" id="OSD03196.1"/>
    </source>
</evidence>
<dbReference type="SUPFAM" id="SSF55729">
    <property type="entry name" value="Acyl-CoA N-acyltransferases (Nat)"/>
    <property type="match status" value="1"/>
</dbReference>
<gene>
    <name evidence="2" type="ORF">PYCCODRAFT_1467063</name>
</gene>
<protein>
    <recommendedName>
        <fullName evidence="4">N-acetyltransferase domain-containing protein</fullName>
    </recommendedName>
</protein>
<reference evidence="2 3" key="1">
    <citation type="journal article" date="2015" name="Biotechnol. Biofuels">
        <title>Enhanced degradation of softwood versus hardwood by the white-rot fungus Pycnoporus coccineus.</title>
        <authorList>
            <person name="Couturier M."/>
            <person name="Navarro D."/>
            <person name="Chevret D."/>
            <person name="Henrissat B."/>
            <person name="Piumi F."/>
            <person name="Ruiz-Duenas F.J."/>
            <person name="Martinez A.T."/>
            <person name="Grigoriev I.V."/>
            <person name="Riley R."/>
            <person name="Lipzen A."/>
            <person name="Berrin J.G."/>
            <person name="Master E.R."/>
            <person name="Rosso M.N."/>
        </authorList>
    </citation>
    <scope>NUCLEOTIDE SEQUENCE [LARGE SCALE GENOMIC DNA]</scope>
    <source>
        <strain evidence="2 3">BRFM310</strain>
    </source>
</reference>
<feature type="region of interest" description="Disordered" evidence="1">
    <location>
        <begin position="87"/>
        <end position="107"/>
    </location>
</feature>
<dbReference type="STRING" id="1353009.A0A1Y2IQ00"/>
<feature type="compositionally biased region" description="Basic and acidic residues" evidence="1">
    <location>
        <begin position="87"/>
        <end position="100"/>
    </location>
</feature>
<evidence type="ECO:0000256" key="1">
    <source>
        <dbReference type="SAM" id="MobiDB-lite"/>
    </source>
</evidence>
<accession>A0A1Y2IQ00</accession>